<feature type="compositionally biased region" description="Low complexity" evidence="5">
    <location>
        <begin position="282"/>
        <end position="325"/>
    </location>
</feature>
<accession>A0ABD5VNB2</accession>
<dbReference type="Proteomes" id="UP001596395">
    <property type="component" value="Unassembled WGS sequence"/>
</dbReference>
<protein>
    <recommendedName>
        <fullName evidence="8">Thrombospondin type 3 repeat-containing protein</fullName>
    </recommendedName>
</protein>
<dbReference type="EMBL" id="JBHSXN010000004">
    <property type="protein sequence ID" value="MFC6954984.1"/>
    <property type="molecule type" value="Genomic_DNA"/>
</dbReference>
<feature type="region of interest" description="Disordered" evidence="5">
    <location>
        <begin position="486"/>
        <end position="520"/>
    </location>
</feature>
<sequence>MKSEIAHNSSLFLVDSDGDGLNDSREVLSLGTNPANPDTDGDSIDDAAELEIGSDPTKADTDGDGVPDAEETYRTKHRAGNTTASVTIEGAGNASAGVNVSHKTGNYGNNSLNQTAVVEISGTDTSASTHVTFDIPSDDEGQSLSLSSTKSKTATSRYSIFVYDPSTPDLWQSVPTTVSDGKVMGTVETDGLVTVFDMSEYRDATTVHLDRPAMGSKEIECEGSCSIEDGKLVVGDPDESDSVSTFGLGDGDGNDDTDGDGFLNNQDDCPEQYAPNSDDGCPETTTTTPPTTTTTQTTTQSTTTTEGGTGSGTSTEQPSETTTSDGSGGGDDSDGSVDSTATYEYHVDSSKATVQLRFDYEVSGLDTRDPPTIFIYSLDSDEYASVPLTKRSGVFKRDLTSNFAGETVAVAVDAPDDTVVTANSQLVNDTDGDLIWDYVEKQYTVPIPWEGDRSSMDPMIADSDWDGLEDSEEVSIDIDSNGFVSAKAYTDPADPDSDDDGLNDYEEIDVLGSDPRNADFDDDGYLDGYDPQIFTESNPPQISGLSSDNFKKGVTFYVYDESSISISGNGYYNNYVGSGWTTGETSVTKLGEGFGESGEYRVSFDGTGTLDERPDKYWINVSDTYGNSRQILVEPTGTDHFGPAKKALISKGGAAIAGSVVNPTNPRNVVRNVGSLISTSTALSVASVGGVAYYLYAVDYTADDANTVRKRGAEVVDHYYMSGQARPVILSSGFYATTDGVERGYGWEYISETTSVTQDQLEDILQNPDRVIRKSGEKRKIIKELPGGKLIVVTLIGDMVLRAAEQHESVEGPCGNTVVIDKTNTHPVDDRKPIDKWDTVLDSIETAKQVWRGSASGDPYLFYISQLSSGGWVIIKVGPKGVRDLAKWVVSTTLNNEGMYDSLDEAVNKMENRDGVERIDEDC</sequence>
<dbReference type="InterPro" id="IPR053180">
    <property type="entry name" value="Ca-binding_acidic-repeat"/>
</dbReference>
<evidence type="ECO:0008006" key="8">
    <source>
        <dbReference type="Google" id="ProtNLM"/>
    </source>
</evidence>
<dbReference type="InterPro" id="IPR059100">
    <property type="entry name" value="TSP3_bac"/>
</dbReference>
<reference evidence="6 7" key="1">
    <citation type="journal article" date="2019" name="Int. J. Syst. Evol. Microbiol.">
        <title>The Global Catalogue of Microorganisms (GCM) 10K type strain sequencing project: providing services to taxonomists for standard genome sequencing and annotation.</title>
        <authorList>
            <consortium name="The Broad Institute Genomics Platform"/>
            <consortium name="The Broad Institute Genome Sequencing Center for Infectious Disease"/>
            <person name="Wu L."/>
            <person name="Ma J."/>
        </authorList>
    </citation>
    <scope>NUCLEOTIDE SEQUENCE [LARGE SCALE GENOMIC DNA]</scope>
    <source>
        <strain evidence="6 7">GX26</strain>
    </source>
</reference>
<dbReference type="InterPro" id="IPR028974">
    <property type="entry name" value="TSP_type-3_rpt"/>
</dbReference>
<dbReference type="SUPFAM" id="SSF103647">
    <property type="entry name" value="TSP type-3 repeat"/>
    <property type="match status" value="1"/>
</dbReference>
<evidence type="ECO:0000256" key="5">
    <source>
        <dbReference type="SAM" id="MobiDB-lite"/>
    </source>
</evidence>
<dbReference type="PANTHER" id="PTHR37467:SF1">
    <property type="entry name" value="EXPORTED CALCIUM-BINDING GLYCOPROTEIN"/>
    <property type="match status" value="1"/>
</dbReference>
<dbReference type="RefSeq" id="WP_336351923.1">
    <property type="nucleotide sequence ID" value="NZ_JAZAQL010000004.1"/>
</dbReference>
<evidence type="ECO:0000256" key="1">
    <source>
        <dbReference type="ARBA" id="ARBA00004613"/>
    </source>
</evidence>
<keyword evidence="4" id="KW-0106">Calcium</keyword>
<keyword evidence="7" id="KW-1185">Reference proteome</keyword>
<comment type="caution">
    <text evidence="6">The sequence shown here is derived from an EMBL/GenBank/DDBJ whole genome shotgun (WGS) entry which is preliminary data.</text>
</comment>
<dbReference type="Gene3D" id="4.10.1080.10">
    <property type="entry name" value="TSP type-3 repeat"/>
    <property type="match status" value="1"/>
</dbReference>
<dbReference type="AlphaFoldDB" id="A0ABD5VNB2"/>
<feature type="compositionally biased region" description="Acidic residues" evidence="5">
    <location>
        <begin position="39"/>
        <end position="49"/>
    </location>
</feature>
<organism evidence="6 7">
    <name type="scientific">Halorubellus litoreus</name>
    <dbReference type="NCBI Taxonomy" id="755308"/>
    <lineage>
        <taxon>Archaea</taxon>
        <taxon>Methanobacteriati</taxon>
        <taxon>Methanobacteriota</taxon>
        <taxon>Stenosarchaea group</taxon>
        <taxon>Halobacteria</taxon>
        <taxon>Halobacteriales</taxon>
        <taxon>Halorubellaceae</taxon>
        <taxon>Halorubellus</taxon>
    </lineage>
</organism>
<keyword evidence="2" id="KW-0964">Secreted</keyword>
<evidence type="ECO:0000256" key="4">
    <source>
        <dbReference type="ARBA" id="ARBA00022837"/>
    </source>
</evidence>
<feature type="region of interest" description="Disordered" evidence="5">
    <location>
        <begin position="1"/>
        <end position="68"/>
    </location>
</feature>
<proteinExistence type="predicted"/>
<keyword evidence="3" id="KW-0732">Signal</keyword>
<gene>
    <name evidence="6" type="ORF">ACFQGB_19135</name>
</gene>
<feature type="region of interest" description="Disordered" evidence="5">
    <location>
        <begin position="230"/>
        <end position="339"/>
    </location>
</feature>
<feature type="compositionally biased region" description="Acidic residues" evidence="5">
    <location>
        <begin position="493"/>
        <end position="509"/>
    </location>
</feature>
<comment type="subcellular location">
    <subcellularLocation>
        <location evidence="1">Secreted</location>
    </subcellularLocation>
</comment>
<evidence type="ECO:0000256" key="2">
    <source>
        <dbReference type="ARBA" id="ARBA00022525"/>
    </source>
</evidence>
<dbReference type="PANTHER" id="PTHR37467">
    <property type="entry name" value="EXPORTED CALCIUM-BINDING GLYCOPROTEIN-RELATED"/>
    <property type="match status" value="1"/>
</dbReference>
<evidence type="ECO:0000313" key="7">
    <source>
        <dbReference type="Proteomes" id="UP001596395"/>
    </source>
</evidence>
<name>A0ABD5VNB2_9EURY</name>
<dbReference type="Pfam" id="PF18884">
    <property type="entry name" value="TSP3_bac"/>
    <property type="match status" value="4"/>
</dbReference>
<evidence type="ECO:0000313" key="6">
    <source>
        <dbReference type="EMBL" id="MFC6954984.1"/>
    </source>
</evidence>
<evidence type="ECO:0000256" key="3">
    <source>
        <dbReference type="ARBA" id="ARBA00022729"/>
    </source>
</evidence>
<feature type="compositionally biased region" description="Polar residues" evidence="5">
    <location>
        <begin position="1"/>
        <end position="11"/>
    </location>
</feature>